<sequence>PSPTPPPDEFPFAERMEAFRRLRGWLSKTKRTKAVDALDSVLLELAKEDTA</sequence>
<name>A0A0F8YMS8_9ZZZZ</name>
<protein>
    <submittedName>
        <fullName evidence="1">Uncharacterized protein</fullName>
    </submittedName>
</protein>
<dbReference type="AlphaFoldDB" id="A0A0F8YMS8"/>
<comment type="caution">
    <text evidence="1">The sequence shown here is derived from an EMBL/GenBank/DDBJ whole genome shotgun (WGS) entry which is preliminary data.</text>
</comment>
<dbReference type="EMBL" id="LAZR01052559">
    <property type="protein sequence ID" value="KKK82682.1"/>
    <property type="molecule type" value="Genomic_DNA"/>
</dbReference>
<reference evidence="1" key="1">
    <citation type="journal article" date="2015" name="Nature">
        <title>Complex archaea that bridge the gap between prokaryotes and eukaryotes.</title>
        <authorList>
            <person name="Spang A."/>
            <person name="Saw J.H."/>
            <person name="Jorgensen S.L."/>
            <person name="Zaremba-Niedzwiedzka K."/>
            <person name="Martijn J."/>
            <person name="Lind A.E."/>
            <person name="van Eijk R."/>
            <person name="Schleper C."/>
            <person name="Guy L."/>
            <person name="Ettema T.J."/>
        </authorList>
    </citation>
    <scope>NUCLEOTIDE SEQUENCE</scope>
</reference>
<accession>A0A0F8YMS8</accession>
<proteinExistence type="predicted"/>
<organism evidence="1">
    <name type="scientific">marine sediment metagenome</name>
    <dbReference type="NCBI Taxonomy" id="412755"/>
    <lineage>
        <taxon>unclassified sequences</taxon>
        <taxon>metagenomes</taxon>
        <taxon>ecological metagenomes</taxon>
    </lineage>
</organism>
<feature type="non-terminal residue" evidence="1">
    <location>
        <position position="1"/>
    </location>
</feature>
<evidence type="ECO:0000313" key="1">
    <source>
        <dbReference type="EMBL" id="KKK82682.1"/>
    </source>
</evidence>
<gene>
    <name evidence="1" type="ORF">LCGC14_2800920</name>
</gene>